<protein>
    <submittedName>
        <fullName evidence="1">Uncharacterized protein</fullName>
    </submittedName>
</protein>
<keyword evidence="2" id="KW-1185">Reference proteome</keyword>
<evidence type="ECO:0000313" key="1">
    <source>
        <dbReference type="EMBL" id="CAH4035332.1"/>
    </source>
</evidence>
<organism evidence="1 2">
    <name type="scientific">Pieris brassicae</name>
    <name type="common">White butterfly</name>
    <name type="synonym">Large white butterfly</name>
    <dbReference type="NCBI Taxonomy" id="7116"/>
    <lineage>
        <taxon>Eukaryota</taxon>
        <taxon>Metazoa</taxon>
        <taxon>Ecdysozoa</taxon>
        <taxon>Arthropoda</taxon>
        <taxon>Hexapoda</taxon>
        <taxon>Insecta</taxon>
        <taxon>Pterygota</taxon>
        <taxon>Neoptera</taxon>
        <taxon>Endopterygota</taxon>
        <taxon>Lepidoptera</taxon>
        <taxon>Glossata</taxon>
        <taxon>Ditrysia</taxon>
        <taxon>Papilionoidea</taxon>
        <taxon>Pieridae</taxon>
        <taxon>Pierinae</taxon>
        <taxon>Pieris</taxon>
    </lineage>
</organism>
<dbReference type="Proteomes" id="UP001152562">
    <property type="component" value="Unassembled WGS sequence"/>
</dbReference>
<dbReference type="AlphaFoldDB" id="A0A9P0TPL8"/>
<comment type="caution">
    <text evidence="1">The sequence shown here is derived from an EMBL/GenBank/DDBJ whole genome shotgun (WGS) entry which is preliminary data.</text>
</comment>
<accession>A0A9P0TPL8</accession>
<evidence type="ECO:0000313" key="2">
    <source>
        <dbReference type="Proteomes" id="UP001152562"/>
    </source>
</evidence>
<sequence>MNVPNDRNSILAHGSLVFCLGGLSRSTWKKAGKSVQCTVCQFYLNKKCHQKVQIAVKMSAILMILNRKLKMIKVDWRRRCHC</sequence>
<gene>
    <name evidence="1" type="ORF">PIBRA_LOCUS11403</name>
</gene>
<name>A0A9P0TPL8_PIEBR</name>
<reference evidence="1" key="1">
    <citation type="submission" date="2022-05" db="EMBL/GenBank/DDBJ databases">
        <authorList>
            <person name="Okamura Y."/>
        </authorList>
    </citation>
    <scope>NUCLEOTIDE SEQUENCE</scope>
</reference>
<proteinExistence type="predicted"/>
<dbReference type="EMBL" id="CALOZG010000042">
    <property type="protein sequence ID" value="CAH4035332.1"/>
    <property type="molecule type" value="Genomic_DNA"/>
</dbReference>